<dbReference type="InterPro" id="IPR019694">
    <property type="entry name" value="Phage_HP1_Orf23"/>
</dbReference>
<name>A0AAE6JP77_HAEPH</name>
<reference evidence="1 2" key="1">
    <citation type="submission" date="2019-04" db="EMBL/GenBank/DDBJ databases">
        <title>Complete Genome and Methylome Analysis of Haemophilus haemolyticus NEB129.</title>
        <authorList>
            <person name="Fomenkov A."/>
            <person name="Roberts R.J."/>
            <person name="Anton B.P."/>
            <person name="Vincze T."/>
        </authorList>
    </citation>
    <scope>NUCLEOTIDE SEQUENCE [LARGE SCALE GENOMIC DNA]</scope>
    <source>
        <strain evidence="1 2">NEB129</strain>
    </source>
</reference>
<dbReference type="RefSeq" id="WP_005706287.1">
    <property type="nucleotide sequence ID" value="NZ_CP038817.1"/>
</dbReference>
<dbReference type="EMBL" id="CP038817">
    <property type="protein sequence ID" value="QEN10088.1"/>
    <property type="molecule type" value="Genomic_DNA"/>
</dbReference>
<dbReference type="KEGG" id="hpaa:E5Q53_00665"/>
<sequence length="378" mass="41120">MTMPSVVINALNRNQSKPNAVEKTALFVGVGATNVNNVLLVSGGSNLDQLLGAADSELKKAVQTAKANSGDSANWFAYVYPMAQDGYDFQKAVHAVMEQVNVEFAVNTNTADATSANLNKWQLLYSDLLGKYSRRVFFVQAVAGIDTTETWAVYLAKLKKLTDNIVAEHVMAVPNLFGNDVGVLAGRLCHSATSIADTPARVKTGVLYGLGSTLLPKDKDDAILTTAHLKQIDAYRLSSAMWYADKEGFYWGDGNTLDSATGDYKVIENVRVVDKACRAVRLLAINKVGDRSFNSTAGSIEVHQTYFAQPLREMAAAITVNGEIFPGEIMPPNDEAIIIQWINKTTVQIYITVQPMDCPKNITVSIMLDLDLNRTQAA</sequence>
<protein>
    <submittedName>
        <fullName evidence="1">DUF2586 family protein</fullName>
    </submittedName>
</protein>
<gene>
    <name evidence="1" type="ORF">E5Q53_00665</name>
</gene>
<evidence type="ECO:0000313" key="2">
    <source>
        <dbReference type="Proteomes" id="UP000323974"/>
    </source>
</evidence>
<dbReference type="Pfam" id="PF10758">
    <property type="entry name" value="DUF2586"/>
    <property type="match status" value="1"/>
</dbReference>
<accession>A0AAE6JP77</accession>
<dbReference type="AlphaFoldDB" id="A0AAE6JP77"/>
<dbReference type="GeneID" id="78223593"/>
<dbReference type="Proteomes" id="UP000323974">
    <property type="component" value="Chromosome"/>
</dbReference>
<organism evidence="1 2">
    <name type="scientific">Haemophilus parahaemolyticus</name>
    <dbReference type="NCBI Taxonomy" id="735"/>
    <lineage>
        <taxon>Bacteria</taxon>
        <taxon>Pseudomonadati</taxon>
        <taxon>Pseudomonadota</taxon>
        <taxon>Gammaproteobacteria</taxon>
        <taxon>Pasteurellales</taxon>
        <taxon>Pasteurellaceae</taxon>
        <taxon>Haemophilus</taxon>
    </lineage>
</organism>
<proteinExistence type="predicted"/>
<evidence type="ECO:0000313" key="1">
    <source>
        <dbReference type="EMBL" id="QEN10088.1"/>
    </source>
</evidence>